<evidence type="ECO:0000313" key="2">
    <source>
        <dbReference type="Proteomes" id="UP000034350"/>
    </source>
</evidence>
<sequence>MKIFVQAVFKCQRCTFNTNTILNIEEQRHVETNYNTELLKGFLENNEMKEFLKRLQPQFDFLTDDDITNPLVSKNVKTLLFEIDIVNGYLQCEGCKLIYPIRDSILDTVDCIEQ</sequence>
<proteinExistence type="predicted"/>
<accession>A0A0F9YVW5</accession>
<dbReference type="Proteomes" id="UP000034350">
    <property type="component" value="Unassembled WGS sequence"/>
</dbReference>
<organism evidence="1 2">
    <name type="scientific">Vairimorpha ceranae</name>
    <dbReference type="NCBI Taxonomy" id="40302"/>
    <lineage>
        <taxon>Eukaryota</taxon>
        <taxon>Fungi</taxon>
        <taxon>Fungi incertae sedis</taxon>
        <taxon>Microsporidia</taxon>
        <taxon>Nosematidae</taxon>
        <taxon>Vairimorpha</taxon>
    </lineage>
</organism>
<dbReference type="Gene3D" id="2.20.25.10">
    <property type="match status" value="1"/>
</dbReference>
<keyword evidence="1" id="KW-0808">Transferase</keyword>
<dbReference type="Pfam" id="PF03966">
    <property type="entry name" value="Trm112p"/>
    <property type="match status" value="1"/>
</dbReference>
<dbReference type="RefSeq" id="XP_024332279.1">
    <property type="nucleotide sequence ID" value="XM_024474512.1"/>
</dbReference>
<name>A0A0F9YVW5_9MICR</name>
<dbReference type="SUPFAM" id="SSF158997">
    <property type="entry name" value="Trm112p-like"/>
    <property type="match status" value="1"/>
</dbReference>
<comment type="caution">
    <text evidence="1">The sequence shown here is derived from an EMBL/GenBank/DDBJ whole genome shotgun (WGS) entry which is preliminary data.</text>
</comment>
<dbReference type="GO" id="GO:0008168">
    <property type="term" value="F:methyltransferase activity"/>
    <property type="evidence" value="ECO:0007669"/>
    <property type="project" value="UniProtKB-KW"/>
</dbReference>
<reference evidence="1 2" key="1">
    <citation type="journal article" date="2015" name="Environ. Microbiol.">
        <title>Genome analyses suggest the presence of polyploidy and recent human-driven expansions in eight global populations of the honeybee pathogen Nosema ceranae.</title>
        <authorList>
            <person name="Pelin A."/>
            <person name="Selman M."/>
            <person name="Aris-Brosou S."/>
            <person name="Farinelli L."/>
            <person name="Corradi N."/>
        </authorList>
    </citation>
    <scope>NUCLEOTIDE SEQUENCE [LARGE SCALE GENOMIC DNA]</scope>
    <source>
        <strain evidence="1 2">PA08 1199</strain>
    </source>
</reference>
<evidence type="ECO:0000313" key="1">
    <source>
        <dbReference type="EMBL" id="KKO76537.1"/>
    </source>
</evidence>
<dbReference type="OrthoDB" id="2187549at2759"/>
<keyword evidence="1" id="KW-0489">Methyltransferase</keyword>
<dbReference type="VEuPathDB" id="MicrosporidiaDB:G9O61_00g006210"/>
<dbReference type="InterPro" id="IPR005651">
    <property type="entry name" value="Trm112-like"/>
</dbReference>
<gene>
    <name evidence="1" type="ORF">AAJ76_200067665</name>
</gene>
<dbReference type="VEuPathDB" id="MicrosporidiaDB:AAJ76_200067665"/>
<dbReference type="EMBL" id="JPQZ01000002">
    <property type="protein sequence ID" value="KKO76537.1"/>
    <property type="molecule type" value="Genomic_DNA"/>
</dbReference>
<dbReference type="AlphaFoldDB" id="A0A0F9YVW5"/>
<protein>
    <submittedName>
        <fullName evidence="1">Methyltransferase mtq2-trm112</fullName>
    </submittedName>
</protein>
<keyword evidence="2" id="KW-1185">Reference proteome</keyword>
<dbReference type="GeneID" id="36319436"/>
<dbReference type="GO" id="GO:0032259">
    <property type="term" value="P:methylation"/>
    <property type="evidence" value="ECO:0007669"/>
    <property type="project" value="UniProtKB-KW"/>
</dbReference>